<dbReference type="STRING" id="71717.A0A4Y7TMI6"/>
<dbReference type="PANTHER" id="PTHR28032:SF1">
    <property type="entry name" value="FI02826P"/>
    <property type="match status" value="1"/>
</dbReference>
<dbReference type="Pfam" id="PF08559">
    <property type="entry name" value="Cut8"/>
    <property type="match status" value="1"/>
</dbReference>
<dbReference type="GO" id="GO:0031965">
    <property type="term" value="C:nuclear membrane"/>
    <property type="evidence" value="ECO:0007669"/>
    <property type="project" value="TreeGrafter"/>
</dbReference>
<feature type="compositionally biased region" description="Low complexity" evidence="4">
    <location>
        <begin position="34"/>
        <end position="47"/>
    </location>
</feature>
<keyword evidence="6" id="KW-1185">Reference proteome</keyword>
<organism evidence="5 6">
    <name type="scientific">Coprinellus micaceus</name>
    <name type="common">Glistening ink-cap mushroom</name>
    <name type="synonym">Coprinus micaceus</name>
    <dbReference type="NCBI Taxonomy" id="71717"/>
    <lineage>
        <taxon>Eukaryota</taxon>
        <taxon>Fungi</taxon>
        <taxon>Dikarya</taxon>
        <taxon>Basidiomycota</taxon>
        <taxon>Agaricomycotina</taxon>
        <taxon>Agaricomycetes</taxon>
        <taxon>Agaricomycetidae</taxon>
        <taxon>Agaricales</taxon>
        <taxon>Agaricineae</taxon>
        <taxon>Psathyrellaceae</taxon>
        <taxon>Coprinellus</taxon>
    </lineage>
</organism>
<keyword evidence="3" id="KW-0813">Transport</keyword>
<comment type="subunit">
    <text evidence="3">Binds the proteasome.</text>
</comment>
<reference evidence="5 6" key="1">
    <citation type="journal article" date="2019" name="Nat. Ecol. Evol.">
        <title>Megaphylogeny resolves global patterns of mushroom evolution.</title>
        <authorList>
            <person name="Varga T."/>
            <person name="Krizsan K."/>
            <person name="Foldi C."/>
            <person name="Dima B."/>
            <person name="Sanchez-Garcia M."/>
            <person name="Sanchez-Ramirez S."/>
            <person name="Szollosi G.J."/>
            <person name="Szarkandi J.G."/>
            <person name="Papp V."/>
            <person name="Albert L."/>
            <person name="Andreopoulos W."/>
            <person name="Angelini C."/>
            <person name="Antonin V."/>
            <person name="Barry K.W."/>
            <person name="Bougher N.L."/>
            <person name="Buchanan P."/>
            <person name="Buyck B."/>
            <person name="Bense V."/>
            <person name="Catcheside P."/>
            <person name="Chovatia M."/>
            <person name="Cooper J."/>
            <person name="Damon W."/>
            <person name="Desjardin D."/>
            <person name="Finy P."/>
            <person name="Geml J."/>
            <person name="Haridas S."/>
            <person name="Hughes K."/>
            <person name="Justo A."/>
            <person name="Karasinski D."/>
            <person name="Kautmanova I."/>
            <person name="Kiss B."/>
            <person name="Kocsube S."/>
            <person name="Kotiranta H."/>
            <person name="LaButti K.M."/>
            <person name="Lechner B.E."/>
            <person name="Liimatainen K."/>
            <person name="Lipzen A."/>
            <person name="Lukacs Z."/>
            <person name="Mihaltcheva S."/>
            <person name="Morgado L.N."/>
            <person name="Niskanen T."/>
            <person name="Noordeloos M.E."/>
            <person name="Ohm R.A."/>
            <person name="Ortiz-Santana B."/>
            <person name="Ovrebo C."/>
            <person name="Racz N."/>
            <person name="Riley R."/>
            <person name="Savchenko A."/>
            <person name="Shiryaev A."/>
            <person name="Soop K."/>
            <person name="Spirin V."/>
            <person name="Szebenyi C."/>
            <person name="Tomsovsky M."/>
            <person name="Tulloss R.E."/>
            <person name="Uehling J."/>
            <person name="Grigoriev I.V."/>
            <person name="Vagvolgyi C."/>
            <person name="Papp T."/>
            <person name="Martin F.M."/>
            <person name="Miettinen O."/>
            <person name="Hibbett D.S."/>
            <person name="Nagy L.G."/>
        </authorList>
    </citation>
    <scope>NUCLEOTIDE SEQUENCE [LARGE SCALE GENOMIC DNA]</scope>
    <source>
        <strain evidence="5 6">FP101781</strain>
    </source>
</reference>
<dbReference type="InterPro" id="IPR038422">
    <property type="entry name" value="Cut8/Sts1_sf"/>
</dbReference>
<feature type="region of interest" description="Disordered" evidence="4">
    <location>
        <begin position="34"/>
        <end position="132"/>
    </location>
</feature>
<comment type="similarity">
    <text evidence="1 3">Belongs to the cut8/STS1 family.</text>
</comment>
<comment type="function">
    <text evidence="3">Involved in ubiquitin-mediated protein degradation. Regulatory factor in the ubiquitin/proteasome pathway that controls the turnover of proteasome substrates. Targets proteasomes to the nucleus and facilitates the degradation of nuclear proteins.</text>
</comment>
<name>A0A4Y7TMI6_COPMI</name>
<dbReference type="GO" id="GO:0071630">
    <property type="term" value="P:nuclear protein quality control by the ubiquitin-proteasome system"/>
    <property type="evidence" value="ECO:0007669"/>
    <property type="project" value="UniProtKB-UniRule"/>
</dbReference>
<keyword evidence="3" id="KW-0653">Protein transport</keyword>
<evidence type="ECO:0000313" key="6">
    <source>
        <dbReference type="Proteomes" id="UP000298030"/>
    </source>
</evidence>
<dbReference type="GO" id="GO:0015031">
    <property type="term" value="P:protein transport"/>
    <property type="evidence" value="ECO:0007669"/>
    <property type="project" value="UniProtKB-UniRule"/>
</dbReference>
<dbReference type="Proteomes" id="UP000298030">
    <property type="component" value="Unassembled WGS sequence"/>
</dbReference>
<dbReference type="OrthoDB" id="10061064at2759"/>
<evidence type="ECO:0000256" key="1">
    <source>
        <dbReference type="ARBA" id="ARBA00006199"/>
    </source>
</evidence>
<dbReference type="GO" id="GO:0005737">
    <property type="term" value="C:cytoplasm"/>
    <property type="evidence" value="ECO:0007669"/>
    <property type="project" value="UniProtKB-SubCell"/>
</dbReference>
<dbReference type="GO" id="GO:0031144">
    <property type="term" value="P:proteasome localization"/>
    <property type="evidence" value="ECO:0007669"/>
    <property type="project" value="UniProtKB-UniRule"/>
</dbReference>
<gene>
    <name evidence="5" type="ORF">FA13DRAFT_1728983</name>
</gene>
<accession>A0A4Y7TMI6</accession>
<dbReference type="InterPro" id="IPR013868">
    <property type="entry name" value="Cut8/Sts1_fam"/>
</dbReference>
<proteinExistence type="inferred from homology"/>
<dbReference type="EMBL" id="QPFP01000008">
    <property type="protein sequence ID" value="TEB35171.1"/>
    <property type="molecule type" value="Genomic_DNA"/>
</dbReference>
<dbReference type="Gene3D" id="1.20.58.1590">
    <property type="entry name" value="Tethering factor for nuclear proteasome Cut8/Sts1"/>
    <property type="match status" value="1"/>
</dbReference>
<evidence type="ECO:0000256" key="4">
    <source>
        <dbReference type="SAM" id="MobiDB-lite"/>
    </source>
</evidence>
<keyword evidence="2 3" id="KW-0539">Nucleus</keyword>
<dbReference type="GO" id="GO:0070628">
    <property type="term" value="F:proteasome binding"/>
    <property type="evidence" value="ECO:0007669"/>
    <property type="project" value="TreeGrafter"/>
</dbReference>
<comment type="subcellular location">
    <subcellularLocation>
        <location evidence="3">Cytoplasm</location>
    </subcellularLocation>
    <subcellularLocation>
        <location evidence="3">Nucleus</location>
    </subcellularLocation>
</comment>
<evidence type="ECO:0000256" key="2">
    <source>
        <dbReference type="ARBA" id="ARBA00023242"/>
    </source>
</evidence>
<dbReference type="PANTHER" id="PTHR28032">
    <property type="entry name" value="FI02826P"/>
    <property type="match status" value="1"/>
</dbReference>
<keyword evidence="3" id="KW-0963">Cytoplasm</keyword>
<feature type="compositionally biased region" description="Basic and acidic residues" evidence="4">
    <location>
        <begin position="75"/>
        <end position="102"/>
    </location>
</feature>
<evidence type="ECO:0000256" key="3">
    <source>
        <dbReference type="RuleBase" id="RU368013"/>
    </source>
</evidence>
<sequence>MANVLHHHIDFTPRPVSHAPSPFGFGFGLGSSNSPMSPVASSSWGSGLQPGHTNPAAFHQLVSSMNQSASRPGKRRLESEEVYDHGGRDESMDRSPTPERPKRAVPKRARLVPAQSAAGKENAPSSEGKAIGGGSDEVDVGVLLASLPTQSLLPLFMKLLKSRPELKSDVLSFLPKPTLETALQAIELAAKALRDVYPYASAPSNAVSFGFGSSMQQAHSNQGGMRDSYIISRIQPQITEFVSCCMSYLPYFTTNSSPPLLHTSGSHLTQTIQSMHQSNSHPAETFAFLSRVMSQILSLPPLAISSTAPLILPRLVDEWHTWVEGINVVVNKQGGMFGSEAVRSWERVLDELAGTRAVEVSTVMRPIRDKWVSKVGWLLGRQAPHAMDQHY</sequence>
<feature type="compositionally biased region" description="Polar residues" evidence="4">
    <location>
        <begin position="61"/>
        <end position="70"/>
    </location>
</feature>
<protein>
    <recommendedName>
        <fullName evidence="3">Tethering factor for nuclear proteasome STS1</fullName>
    </recommendedName>
</protein>
<evidence type="ECO:0000313" key="5">
    <source>
        <dbReference type="EMBL" id="TEB35171.1"/>
    </source>
</evidence>
<dbReference type="AlphaFoldDB" id="A0A4Y7TMI6"/>
<comment type="caution">
    <text evidence="5">The sequence shown here is derived from an EMBL/GenBank/DDBJ whole genome shotgun (WGS) entry which is preliminary data.</text>
</comment>